<reference evidence="3 4" key="1">
    <citation type="submission" date="2019-08" db="EMBL/GenBank/DDBJ databases">
        <title>Whole genome of Aphis craccivora.</title>
        <authorList>
            <person name="Voronova N.V."/>
            <person name="Shulinski R.S."/>
            <person name="Bandarenka Y.V."/>
            <person name="Zhorov D.G."/>
            <person name="Warner D."/>
        </authorList>
    </citation>
    <scope>NUCLEOTIDE SEQUENCE [LARGE SCALE GENOMIC DNA]</scope>
    <source>
        <strain evidence="3">180601</strain>
        <tissue evidence="3">Whole Body</tissue>
    </source>
</reference>
<gene>
    <name evidence="3" type="ORF">FWK35_00016048</name>
</gene>
<dbReference type="OrthoDB" id="6630577at2759"/>
<organism evidence="3 4">
    <name type="scientific">Aphis craccivora</name>
    <name type="common">Cowpea aphid</name>
    <dbReference type="NCBI Taxonomy" id="307492"/>
    <lineage>
        <taxon>Eukaryota</taxon>
        <taxon>Metazoa</taxon>
        <taxon>Ecdysozoa</taxon>
        <taxon>Arthropoda</taxon>
        <taxon>Hexapoda</taxon>
        <taxon>Insecta</taxon>
        <taxon>Pterygota</taxon>
        <taxon>Neoptera</taxon>
        <taxon>Paraneoptera</taxon>
        <taxon>Hemiptera</taxon>
        <taxon>Sternorrhyncha</taxon>
        <taxon>Aphidomorpha</taxon>
        <taxon>Aphidoidea</taxon>
        <taxon>Aphididae</taxon>
        <taxon>Aphidini</taxon>
        <taxon>Aphis</taxon>
        <taxon>Aphis</taxon>
    </lineage>
</organism>
<dbReference type="InterPro" id="IPR018289">
    <property type="entry name" value="MULE_transposase_dom"/>
</dbReference>
<dbReference type="PANTHER" id="PTHR35385:SF2">
    <property type="entry name" value="PROTEIN B, PUTATIVE-RELATED"/>
    <property type="match status" value="1"/>
</dbReference>
<proteinExistence type="predicted"/>
<sequence>MFYLRNVIVATITNYVTPSPKHFGCKATLSLKVVQDTKNLQNQRESQSDNDSDENVFSNNNTKAIVDHKHIHNHELLCADVLKYRIPTKEVKAHFLKLFEEGKTPSKALFFLYKSQLCLEKGELPNPEWVYNLYYKEFSKYFSATHGKEMITSLKDAVEQYNVECSETCALMNNFEDGNFVIAIASPLMKRISSELDESGEILFIDASGNVDRYGCTIFLIYTNSCAGGLPVGTIILMSESTSIISRGLKLWTDLFSPSLLGRRSKRGSKVFMSDDSKSERNALNEIFPEATLLLCIFHVLQATWRYLWDSNQELELLYTKVIQNNLTKKYPKFEFYVLNLYERRHEWALCLRKSVITRGQNTNNTSKAVNDLEAFYEIKILDVAVNRPAQYLKKKFSLTKKQIKHLEYKQLGSIFEKKTTNIYLTKEGSEMVAVSDEVDQLNINRKKEDENEENNGLEVFDTVVRKIREAIEPKRKMEIGGRKNLTAGRVPKWKRIPEHSYGQEPKSSCLPKKQKSFNPDAIPTKPYKNPHNLAHCTSQNKT</sequence>
<dbReference type="Pfam" id="PF10551">
    <property type="entry name" value="MULE"/>
    <property type="match status" value="1"/>
</dbReference>
<accession>A0A6G0YCC6</accession>
<name>A0A6G0YCC6_APHCR</name>
<protein>
    <submittedName>
        <fullName evidence="3">SWIM-type domain-containing protein</fullName>
    </submittedName>
</protein>
<dbReference type="AlphaFoldDB" id="A0A6G0YCC6"/>
<feature type="region of interest" description="Disordered" evidence="1">
    <location>
        <begin position="39"/>
        <end position="58"/>
    </location>
</feature>
<dbReference type="Proteomes" id="UP000478052">
    <property type="component" value="Unassembled WGS sequence"/>
</dbReference>
<feature type="domain" description="MULE transposase" evidence="2">
    <location>
        <begin position="250"/>
        <end position="302"/>
    </location>
</feature>
<evidence type="ECO:0000313" key="3">
    <source>
        <dbReference type="EMBL" id="KAF0752995.1"/>
    </source>
</evidence>
<comment type="caution">
    <text evidence="3">The sequence shown here is derived from an EMBL/GenBank/DDBJ whole genome shotgun (WGS) entry which is preliminary data.</text>
</comment>
<keyword evidence="4" id="KW-1185">Reference proteome</keyword>
<evidence type="ECO:0000259" key="2">
    <source>
        <dbReference type="Pfam" id="PF10551"/>
    </source>
</evidence>
<dbReference type="PANTHER" id="PTHR35385">
    <property type="entry name" value="PROTEIN B, PUTATIVE-RELATED-RELATED"/>
    <property type="match status" value="1"/>
</dbReference>
<feature type="region of interest" description="Disordered" evidence="1">
    <location>
        <begin position="489"/>
        <end position="543"/>
    </location>
</feature>
<evidence type="ECO:0000313" key="4">
    <source>
        <dbReference type="Proteomes" id="UP000478052"/>
    </source>
</evidence>
<dbReference type="EMBL" id="VUJU01004866">
    <property type="protein sequence ID" value="KAF0752995.1"/>
    <property type="molecule type" value="Genomic_DNA"/>
</dbReference>
<evidence type="ECO:0000256" key="1">
    <source>
        <dbReference type="SAM" id="MobiDB-lite"/>
    </source>
</evidence>